<evidence type="ECO:0000256" key="1">
    <source>
        <dbReference type="ARBA" id="ARBA00022448"/>
    </source>
</evidence>
<protein>
    <recommendedName>
        <fullName evidence="4 5">Nascent polypeptide-associated complex protein</fullName>
    </recommendedName>
</protein>
<dbReference type="STRING" id="990316.MCON_0576"/>
<keyword evidence="3 4" id="KW-0653">Protein transport</keyword>
<dbReference type="Gene3D" id="1.10.8.10">
    <property type="entry name" value="DNA helicase RuvA subunit, C-terminal domain"/>
    <property type="match status" value="1"/>
</dbReference>
<evidence type="ECO:0000313" key="9">
    <source>
        <dbReference type="Proteomes" id="UP000007807"/>
    </source>
</evidence>
<organism evidence="8 9">
    <name type="scientific">Methanothrix soehngenii (strain ATCC 5969 / DSM 3671 / JCM 10134 / NBRC 103675 / OCM 69 / GP-6)</name>
    <name type="common">Methanosaeta concilii</name>
    <dbReference type="NCBI Taxonomy" id="990316"/>
    <lineage>
        <taxon>Archaea</taxon>
        <taxon>Methanobacteriati</taxon>
        <taxon>Methanobacteriota</taxon>
        <taxon>Stenosarchaea group</taxon>
        <taxon>Methanomicrobia</taxon>
        <taxon>Methanotrichales</taxon>
        <taxon>Methanotrichaceae</taxon>
        <taxon>Methanothrix</taxon>
    </lineage>
</organism>
<dbReference type="InterPro" id="IPR009060">
    <property type="entry name" value="UBA-like_sf"/>
</dbReference>
<dbReference type="InterPro" id="IPR038187">
    <property type="entry name" value="NAC_A/B_dom_sf"/>
</dbReference>
<dbReference type="FunCoup" id="F4BX20">
    <property type="interactions" value="71"/>
</dbReference>
<dbReference type="InterPro" id="IPR002715">
    <property type="entry name" value="Nas_poly-pep-assoc_cplx_dom"/>
</dbReference>
<feature type="domain" description="NAC-A/B" evidence="7">
    <location>
        <begin position="13"/>
        <end position="81"/>
    </location>
</feature>
<proteinExistence type="inferred from homology"/>
<feature type="region of interest" description="Disordered" evidence="6">
    <location>
        <begin position="68"/>
        <end position="87"/>
    </location>
</feature>
<dbReference type="Pfam" id="PF01849">
    <property type="entry name" value="NAC"/>
    <property type="match status" value="1"/>
</dbReference>
<dbReference type="Gene3D" id="2.20.70.30">
    <property type="entry name" value="Nascent polypeptide-associated complex domain"/>
    <property type="match status" value="1"/>
</dbReference>
<dbReference type="Proteomes" id="UP000007807">
    <property type="component" value="Chromosome"/>
</dbReference>
<dbReference type="KEGG" id="mcj:MCON_0576"/>
<name>F4BX20_METSG</name>
<dbReference type="HOGENOM" id="CLU_146475_1_0_2"/>
<dbReference type="SMART" id="SM01407">
    <property type="entry name" value="NAC"/>
    <property type="match status" value="1"/>
</dbReference>
<dbReference type="AlphaFoldDB" id="F4BX20"/>
<gene>
    <name evidence="4" type="primary">nac</name>
    <name evidence="8" type="ordered locus">MCON_0576</name>
</gene>
<dbReference type="NCBIfam" id="TIGR00264">
    <property type="entry name" value="archaeal-type nascent polypeptide-associated complex protein"/>
    <property type="match status" value="1"/>
</dbReference>
<evidence type="ECO:0000256" key="5">
    <source>
        <dbReference type="NCBIfam" id="TIGR00264"/>
    </source>
</evidence>
<keyword evidence="2 4" id="KW-0694">RNA-binding</keyword>
<dbReference type="OrthoDB" id="53273at2157"/>
<dbReference type="InterPro" id="IPR005231">
    <property type="entry name" value="NAC_arc"/>
</dbReference>
<evidence type="ECO:0000313" key="8">
    <source>
        <dbReference type="EMBL" id="AEB67410.1"/>
    </source>
</evidence>
<comment type="similarity">
    <text evidence="4">Belongs to the NAC-alpha family.</text>
</comment>
<dbReference type="InParanoid" id="F4BX20"/>
<evidence type="ECO:0000256" key="3">
    <source>
        <dbReference type="ARBA" id="ARBA00022927"/>
    </source>
</evidence>
<dbReference type="SUPFAM" id="SSF46934">
    <property type="entry name" value="UBA-like"/>
    <property type="match status" value="1"/>
</dbReference>
<evidence type="ECO:0000259" key="7">
    <source>
        <dbReference type="PROSITE" id="PS51151"/>
    </source>
</evidence>
<accession>F4BX20</accession>
<keyword evidence="1 4" id="KW-0813">Transport</keyword>
<dbReference type="PROSITE" id="PS51151">
    <property type="entry name" value="NAC_AB"/>
    <property type="match status" value="1"/>
</dbReference>
<evidence type="ECO:0000256" key="6">
    <source>
        <dbReference type="SAM" id="MobiDB-lite"/>
    </source>
</evidence>
<keyword evidence="9" id="KW-1185">Reference proteome</keyword>
<reference evidence="8 9" key="1">
    <citation type="journal article" date="2011" name="J. Bacteriol.">
        <title>Complete genome sequence of Methanosaeta concilii, a specialist in aceticlastic methanogenesis.</title>
        <authorList>
            <person name="Barber R.D."/>
            <person name="Zhang L."/>
            <person name="Harnack M."/>
            <person name="Olson M.V."/>
            <person name="Kaul R."/>
            <person name="Ingram-Smith C."/>
            <person name="Smith K.S."/>
        </authorList>
    </citation>
    <scope>NUCLEOTIDE SEQUENCE [LARGE SCALE GENOMIC DNA]</scope>
    <source>
        <strain evidence="9">ATCC 5969 / DSM 3671 / JCM 10134 / NBRC 103675 / OCM 69 / GP-6</strain>
    </source>
</reference>
<dbReference type="GO" id="GO:0015031">
    <property type="term" value="P:protein transport"/>
    <property type="evidence" value="ECO:0007669"/>
    <property type="project" value="UniProtKB-UniRule"/>
</dbReference>
<evidence type="ECO:0000256" key="2">
    <source>
        <dbReference type="ARBA" id="ARBA00022884"/>
    </source>
</evidence>
<dbReference type="EMBL" id="CP002565">
    <property type="protein sequence ID" value="AEB67410.1"/>
    <property type="molecule type" value="Genomic_DNA"/>
</dbReference>
<comment type="function">
    <text evidence="4">Contacts the emerging nascent chain on the ribosome.</text>
</comment>
<comment type="subunit">
    <text evidence="4">Homodimer. Interacts with the ribosome. Binds ribosomal RNA.</text>
</comment>
<evidence type="ECO:0000256" key="4">
    <source>
        <dbReference type="HAMAP-Rule" id="MF_00814"/>
    </source>
</evidence>
<sequence length="130" mass="13607">MFPGLGGLGGRGGMSPKKMKGMLKSMGIDIDELEGVIEVVIRMPDKEIVIQNASVAIMDAHGQRSYQISGDATERPLSGTEANEGPELEIPESDVDLVVAQTGANHEDARAALLEAKGDLAAAILLLAPK</sequence>
<dbReference type="HAMAP" id="MF_00814">
    <property type="entry name" value="NAC_arch"/>
    <property type="match status" value="1"/>
</dbReference>
<dbReference type="GO" id="GO:0003723">
    <property type="term" value="F:RNA binding"/>
    <property type="evidence" value="ECO:0007669"/>
    <property type="project" value="UniProtKB-UniRule"/>
</dbReference>